<dbReference type="Pfam" id="PF00106">
    <property type="entry name" value="adh_short"/>
    <property type="match status" value="1"/>
</dbReference>
<dbReference type="RefSeq" id="WP_386716142.1">
    <property type="nucleotide sequence ID" value="NZ_JBHRSZ010000002.1"/>
</dbReference>
<dbReference type="InterPro" id="IPR036291">
    <property type="entry name" value="NAD(P)-bd_dom_sf"/>
</dbReference>
<proteinExistence type="predicted"/>
<evidence type="ECO:0000313" key="2">
    <source>
        <dbReference type="Proteomes" id="UP001595476"/>
    </source>
</evidence>
<dbReference type="Gene3D" id="3.40.50.720">
    <property type="entry name" value="NAD(P)-binding Rossmann-like Domain"/>
    <property type="match status" value="1"/>
</dbReference>
<accession>A0ABV7HED0</accession>
<dbReference type="Proteomes" id="UP001595476">
    <property type="component" value="Unassembled WGS sequence"/>
</dbReference>
<dbReference type="PANTHER" id="PTHR43431:SF7">
    <property type="entry name" value="OXIDOREDUCTASE, SHORT CHAIN DEHYDROGENASE_REDUCTASE FAMILY (AFU_ORTHOLOGUE AFUA_5G14000)"/>
    <property type="match status" value="1"/>
</dbReference>
<keyword evidence="2" id="KW-1185">Reference proteome</keyword>
<reference evidence="2" key="1">
    <citation type="journal article" date="2019" name="Int. J. Syst. Evol. Microbiol.">
        <title>The Global Catalogue of Microorganisms (GCM) 10K type strain sequencing project: providing services to taxonomists for standard genome sequencing and annotation.</title>
        <authorList>
            <consortium name="The Broad Institute Genomics Platform"/>
            <consortium name="The Broad Institute Genome Sequencing Center for Infectious Disease"/>
            <person name="Wu L."/>
            <person name="Ma J."/>
        </authorList>
    </citation>
    <scope>NUCLEOTIDE SEQUENCE [LARGE SCALE GENOMIC DNA]</scope>
    <source>
        <strain evidence="2">KCTC 52438</strain>
    </source>
</reference>
<comment type="caution">
    <text evidence="1">The sequence shown here is derived from an EMBL/GenBank/DDBJ whole genome shotgun (WGS) entry which is preliminary data.</text>
</comment>
<dbReference type="SUPFAM" id="SSF51735">
    <property type="entry name" value="NAD(P)-binding Rossmann-fold domains"/>
    <property type="match status" value="1"/>
</dbReference>
<evidence type="ECO:0000313" key="1">
    <source>
        <dbReference type="EMBL" id="MFC3150052.1"/>
    </source>
</evidence>
<dbReference type="PANTHER" id="PTHR43431">
    <property type="entry name" value="OXIDOREDUCTASE, SHORT CHAIN DEHYDROGENASE/REDUCTASE FAMILY (AFU_ORTHOLOGUE AFUA_5G14000)"/>
    <property type="match status" value="1"/>
</dbReference>
<sequence>MTNETLQETKVALVVGAGDAIGSAIAKEFATKGYTVCMARRSEAPVVEYARQLQTDGYLAHGFALDARKEEDVEALFQHIEQVIGAIDVVVFNIGANVPMSILDTSAKKFFKIWEMACFAGFLVGREAARVMTQRKRGTILFTGATASLRGGAIFGAFASAKHGLRALAQSMARELGPKNIHVAHVVVDAAVETQWIRDNHPDYSKLSAKEGIVQPADLAKNYVMLHEQPRNAWTFELDVRPWVEKW</sequence>
<protein>
    <submittedName>
        <fullName evidence="1">SDR family NAD(P)-dependent oxidoreductase</fullName>
    </submittedName>
</protein>
<dbReference type="InterPro" id="IPR002347">
    <property type="entry name" value="SDR_fam"/>
</dbReference>
<dbReference type="EMBL" id="JBHRSZ010000002">
    <property type="protein sequence ID" value="MFC3150052.1"/>
    <property type="molecule type" value="Genomic_DNA"/>
</dbReference>
<name>A0ABV7HED0_9GAMM</name>
<dbReference type="PRINTS" id="PR00081">
    <property type="entry name" value="GDHRDH"/>
</dbReference>
<organism evidence="1 2">
    <name type="scientific">Litoribrevibacter euphylliae</name>
    <dbReference type="NCBI Taxonomy" id="1834034"/>
    <lineage>
        <taxon>Bacteria</taxon>
        <taxon>Pseudomonadati</taxon>
        <taxon>Pseudomonadota</taxon>
        <taxon>Gammaproteobacteria</taxon>
        <taxon>Oceanospirillales</taxon>
        <taxon>Oceanospirillaceae</taxon>
        <taxon>Litoribrevibacter</taxon>
    </lineage>
</organism>
<gene>
    <name evidence="1" type="ORF">ACFOEK_03350</name>
</gene>